<evidence type="ECO:0000313" key="3">
    <source>
        <dbReference type="EMBL" id="ERI81437.1"/>
    </source>
</evidence>
<evidence type="ECO:0000256" key="1">
    <source>
        <dbReference type="SAM" id="Coils"/>
    </source>
</evidence>
<dbReference type="AlphaFoldDB" id="U2DIW2"/>
<keyword evidence="2" id="KW-1133">Transmembrane helix</keyword>
<evidence type="ECO:0000313" key="4">
    <source>
        <dbReference type="Proteomes" id="UP000016496"/>
    </source>
</evidence>
<keyword evidence="2" id="KW-0812">Transmembrane</keyword>
<name>U2DIW2_9BACE</name>
<keyword evidence="1" id="KW-0175">Coiled coil</keyword>
<proteinExistence type="predicted"/>
<keyword evidence="2" id="KW-0472">Membrane</keyword>
<gene>
    <name evidence="3" type="ORF">HMPREF1981_03201</name>
</gene>
<evidence type="ECO:0000256" key="2">
    <source>
        <dbReference type="SAM" id="Phobius"/>
    </source>
</evidence>
<dbReference type="Proteomes" id="UP000016496">
    <property type="component" value="Unassembled WGS sequence"/>
</dbReference>
<organism evidence="3 4">
    <name type="scientific">Bacteroides pyogenes F0041</name>
    <dbReference type="NCBI Taxonomy" id="1321819"/>
    <lineage>
        <taxon>Bacteria</taxon>
        <taxon>Pseudomonadati</taxon>
        <taxon>Bacteroidota</taxon>
        <taxon>Bacteroidia</taxon>
        <taxon>Bacteroidales</taxon>
        <taxon>Bacteroidaceae</taxon>
        <taxon>Bacteroides</taxon>
    </lineage>
</organism>
<dbReference type="RefSeq" id="WP_021646960.1">
    <property type="nucleotide sequence ID" value="NZ_KE993158.1"/>
</dbReference>
<dbReference type="PATRIC" id="fig|1321819.3.peg.2956"/>
<protein>
    <submittedName>
        <fullName evidence="3">Uncharacterized protein</fullName>
    </submittedName>
</protein>
<reference evidence="3 4" key="1">
    <citation type="submission" date="2013-08" db="EMBL/GenBank/DDBJ databases">
        <authorList>
            <person name="Weinstock G."/>
            <person name="Sodergren E."/>
            <person name="Wylie T."/>
            <person name="Fulton L."/>
            <person name="Fulton R."/>
            <person name="Fronick C."/>
            <person name="O'Laughlin M."/>
            <person name="Godfrey J."/>
            <person name="Miner T."/>
            <person name="Herter B."/>
            <person name="Appelbaum E."/>
            <person name="Cordes M."/>
            <person name="Lek S."/>
            <person name="Wollam A."/>
            <person name="Pepin K.H."/>
            <person name="Palsikar V.B."/>
            <person name="Mitreva M."/>
            <person name="Wilson R.K."/>
        </authorList>
    </citation>
    <scope>NUCLEOTIDE SEQUENCE [LARGE SCALE GENOMIC DNA]</scope>
    <source>
        <strain evidence="3 4">F0041</strain>
    </source>
</reference>
<dbReference type="OrthoDB" id="1044739at2"/>
<dbReference type="EMBL" id="AWSV01000162">
    <property type="protein sequence ID" value="ERI81437.1"/>
    <property type="molecule type" value="Genomic_DNA"/>
</dbReference>
<feature type="transmembrane region" description="Helical" evidence="2">
    <location>
        <begin position="6"/>
        <end position="24"/>
    </location>
</feature>
<feature type="coiled-coil region" evidence="1">
    <location>
        <begin position="58"/>
        <end position="92"/>
    </location>
</feature>
<sequence length="111" mass="13014">MNDFLIQNIITFLLGGGVSSFVTLKFTRKEAEAKALSSIQDVYQEVITDLKSYNTELKKDKEDIESRLSIRIQNLEERQSRQDKKIEENEREISTLKHFKCTDLSCLKRRQ</sequence>
<comment type="caution">
    <text evidence="3">The sequence shown here is derived from an EMBL/GenBank/DDBJ whole genome shotgun (WGS) entry which is preliminary data.</text>
</comment>
<dbReference type="HOGENOM" id="CLU_151142_0_0_10"/>
<accession>U2DIW2</accession>